<evidence type="ECO:0000259" key="4">
    <source>
        <dbReference type="Pfam" id="PF13649"/>
    </source>
</evidence>
<dbReference type="PANTHER" id="PTHR43464">
    <property type="entry name" value="METHYLTRANSFERASE"/>
    <property type="match status" value="1"/>
</dbReference>
<keyword evidence="1 5" id="KW-0489">Methyltransferase</keyword>
<keyword evidence="2 5" id="KW-0808">Transferase</keyword>
<dbReference type="Gene3D" id="3.40.50.150">
    <property type="entry name" value="Vaccinia Virus protein VP39"/>
    <property type="match status" value="1"/>
</dbReference>
<evidence type="ECO:0000256" key="3">
    <source>
        <dbReference type="ARBA" id="ARBA00022691"/>
    </source>
</evidence>
<keyword evidence="6" id="KW-1185">Reference proteome</keyword>
<accession>A0A6A9UTZ1</accession>
<dbReference type="InterPro" id="IPR029063">
    <property type="entry name" value="SAM-dependent_MTases_sf"/>
</dbReference>
<dbReference type="EMBL" id="WPCU01000005">
    <property type="protein sequence ID" value="MVA76293.1"/>
    <property type="molecule type" value="Genomic_DNA"/>
</dbReference>
<gene>
    <name evidence="5" type="ORF">GC722_09680</name>
</gene>
<protein>
    <submittedName>
        <fullName evidence="5">Methyltransferase domain-containing protein</fullName>
    </submittedName>
</protein>
<evidence type="ECO:0000313" key="5">
    <source>
        <dbReference type="EMBL" id="MVA76293.1"/>
    </source>
</evidence>
<dbReference type="Proteomes" id="UP000435304">
    <property type="component" value="Unassembled WGS sequence"/>
</dbReference>
<dbReference type="Pfam" id="PF13649">
    <property type="entry name" value="Methyltransf_25"/>
    <property type="match status" value="1"/>
</dbReference>
<proteinExistence type="predicted"/>
<keyword evidence="3" id="KW-0949">S-adenosyl-L-methionine</keyword>
<name>A0A6A9UTZ1_9ACTN</name>
<organism evidence="5 6">
    <name type="scientific">Auraticoccus cholistanensis</name>
    <dbReference type="NCBI Taxonomy" id="2656650"/>
    <lineage>
        <taxon>Bacteria</taxon>
        <taxon>Bacillati</taxon>
        <taxon>Actinomycetota</taxon>
        <taxon>Actinomycetes</taxon>
        <taxon>Propionibacteriales</taxon>
        <taxon>Propionibacteriaceae</taxon>
        <taxon>Auraticoccus</taxon>
    </lineage>
</organism>
<dbReference type="RefSeq" id="WP_156609667.1">
    <property type="nucleotide sequence ID" value="NZ_WPCU01000005.1"/>
</dbReference>
<comment type="caution">
    <text evidence="5">The sequence shown here is derived from an EMBL/GenBank/DDBJ whole genome shotgun (WGS) entry which is preliminary data.</text>
</comment>
<evidence type="ECO:0000256" key="1">
    <source>
        <dbReference type="ARBA" id="ARBA00022603"/>
    </source>
</evidence>
<dbReference type="GO" id="GO:0008168">
    <property type="term" value="F:methyltransferase activity"/>
    <property type="evidence" value="ECO:0007669"/>
    <property type="project" value="UniProtKB-KW"/>
</dbReference>
<dbReference type="SUPFAM" id="SSF53335">
    <property type="entry name" value="S-adenosyl-L-methionine-dependent methyltransferases"/>
    <property type="match status" value="1"/>
</dbReference>
<reference evidence="5 6" key="1">
    <citation type="submission" date="2019-12" db="EMBL/GenBank/DDBJ databases">
        <title>Auraticoccus cholistani sp. nov., an actinomycete isolated from soil of Cholistan desert.</title>
        <authorList>
            <person name="Cheema M.T."/>
        </authorList>
    </citation>
    <scope>NUCLEOTIDE SEQUENCE [LARGE SCALE GENOMIC DNA]</scope>
    <source>
        <strain evidence="5 6">F435</strain>
    </source>
</reference>
<dbReference type="AlphaFoldDB" id="A0A6A9UTZ1"/>
<dbReference type="InterPro" id="IPR041698">
    <property type="entry name" value="Methyltransf_25"/>
</dbReference>
<sequence>MPDALFEHPVLARLYDPLDADRSDLDVYVDLVAELGARRVLDVGCGTGSLAVLLAARGVDVVGVDPAAASLEVARGKPGAERVRWLHGEATSLPPLSVDCALMTGNVAQVFLTGEEWAATLVGVHGALRPGGWFVFESRIPEREGWREWNPEQSRVVVDVPGFGRVASWSQVTAVDGPLVTFRSHTELLDRDEALPVSTSTLRFWTRQELETSLAAAGFTVAEVRDAPDRPGREMVVLARRG</sequence>
<feature type="domain" description="Methyltransferase" evidence="4">
    <location>
        <begin position="40"/>
        <end position="132"/>
    </location>
</feature>
<dbReference type="PANTHER" id="PTHR43464:SF19">
    <property type="entry name" value="UBIQUINONE BIOSYNTHESIS O-METHYLTRANSFERASE, MITOCHONDRIAL"/>
    <property type="match status" value="1"/>
</dbReference>
<dbReference type="GO" id="GO:0032259">
    <property type="term" value="P:methylation"/>
    <property type="evidence" value="ECO:0007669"/>
    <property type="project" value="UniProtKB-KW"/>
</dbReference>
<evidence type="ECO:0000256" key="2">
    <source>
        <dbReference type="ARBA" id="ARBA00022679"/>
    </source>
</evidence>
<evidence type="ECO:0000313" key="6">
    <source>
        <dbReference type="Proteomes" id="UP000435304"/>
    </source>
</evidence>
<dbReference type="CDD" id="cd02440">
    <property type="entry name" value="AdoMet_MTases"/>
    <property type="match status" value="1"/>
</dbReference>